<dbReference type="PRINTS" id="PR01100">
    <property type="entry name" value="SHIKIMTKNASE"/>
</dbReference>
<evidence type="ECO:0000256" key="4">
    <source>
        <dbReference type="ARBA" id="ARBA00022777"/>
    </source>
</evidence>
<dbReference type="GO" id="GO:0005524">
    <property type="term" value="F:ATP binding"/>
    <property type="evidence" value="ECO:0007669"/>
    <property type="project" value="UniProtKB-UniRule"/>
</dbReference>
<dbReference type="GO" id="GO:0009423">
    <property type="term" value="P:chorismate biosynthetic process"/>
    <property type="evidence" value="ECO:0007669"/>
    <property type="project" value="UniProtKB-UniRule"/>
</dbReference>
<organism evidence="8 9">
    <name type="scientific">Campylobacter lanienae NCTC 13004</name>
    <dbReference type="NCBI Taxonomy" id="1031753"/>
    <lineage>
        <taxon>Bacteria</taxon>
        <taxon>Pseudomonadati</taxon>
        <taxon>Campylobacterota</taxon>
        <taxon>Epsilonproteobacteria</taxon>
        <taxon>Campylobacterales</taxon>
        <taxon>Campylobacteraceae</taxon>
        <taxon>Campylobacter</taxon>
    </lineage>
</organism>
<dbReference type="GO" id="GO:0004765">
    <property type="term" value="F:shikimate kinase activity"/>
    <property type="evidence" value="ECO:0007669"/>
    <property type="project" value="UniProtKB-UniRule"/>
</dbReference>
<comment type="subcellular location">
    <subcellularLocation>
        <location evidence="7">Cytoplasm</location>
    </subcellularLocation>
</comment>
<keyword evidence="7" id="KW-0460">Magnesium</keyword>
<evidence type="ECO:0000256" key="3">
    <source>
        <dbReference type="ARBA" id="ARBA00022741"/>
    </source>
</evidence>
<dbReference type="HAMAP" id="MF_00109">
    <property type="entry name" value="Shikimate_kinase"/>
    <property type="match status" value="1"/>
</dbReference>
<dbReference type="GO" id="GO:0000287">
    <property type="term" value="F:magnesium ion binding"/>
    <property type="evidence" value="ECO:0007669"/>
    <property type="project" value="UniProtKB-UniRule"/>
</dbReference>
<feature type="binding site" evidence="7">
    <location>
        <position position="125"/>
    </location>
    <ligand>
        <name>ATP</name>
        <dbReference type="ChEBI" id="CHEBI:30616"/>
    </ligand>
</feature>
<dbReference type="GO" id="GO:0008652">
    <property type="term" value="P:amino acid biosynthetic process"/>
    <property type="evidence" value="ECO:0007669"/>
    <property type="project" value="UniProtKB-KW"/>
</dbReference>
<keyword evidence="2 7" id="KW-0808">Transferase</keyword>
<reference evidence="9" key="1">
    <citation type="journal article" date="2017" name="Genome Biol. Evol.">
        <title>Comparative Genomic Analysis Identifies a Campylobacter Clade Deficient in Selenium Metabolism.</title>
        <authorList>
            <person name="Miller W.G."/>
            <person name="Yee E."/>
            <person name="Lopes B.S."/>
            <person name="Chapman M.H."/>
            <person name="Huynh S."/>
            <person name="Bono J.L."/>
            <person name="Parker C.T."/>
            <person name="Strachan N.J.C."/>
            <person name="Forbes K.J."/>
        </authorList>
    </citation>
    <scope>NUCLEOTIDE SEQUENCE [LARGE SCALE GENOMIC DNA]</scope>
    <source>
        <strain evidence="9">NCTC 13004</strain>
    </source>
</reference>
<dbReference type="PANTHER" id="PTHR21087">
    <property type="entry name" value="SHIKIMATE KINASE"/>
    <property type="match status" value="1"/>
</dbReference>
<dbReference type="EC" id="2.7.1.71" evidence="7"/>
<evidence type="ECO:0000256" key="6">
    <source>
        <dbReference type="ARBA" id="ARBA00023141"/>
    </source>
</evidence>
<feature type="binding site" evidence="7">
    <location>
        <position position="37"/>
    </location>
    <ligand>
        <name>substrate</name>
    </ligand>
</feature>
<comment type="caution">
    <text evidence="7">Lacks conserved residue(s) required for the propagation of feature annotation.</text>
</comment>
<protein>
    <recommendedName>
        <fullName evidence="7">Shikimate kinase</fullName>
        <shortName evidence="7">SK</shortName>
        <ecNumber evidence="7">2.7.1.71</ecNumber>
    </recommendedName>
</protein>
<feature type="binding site" evidence="7">
    <location>
        <position position="84"/>
    </location>
    <ligand>
        <name>substrate</name>
    </ligand>
</feature>
<dbReference type="KEGG" id="clx:CLAN_0475"/>
<dbReference type="Gene3D" id="3.40.50.300">
    <property type="entry name" value="P-loop containing nucleotide triphosphate hydrolases"/>
    <property type="match status" value="1"/>
</dbReference>
<dbReference type="PANTHER" id="PTHR21087:SF16">
    <property type="entry name" value="SHIKIMATE KINASE 1, CHLOROPLASTIC"/>
    <property type="match status" value="1"/>
</dbReference>
<dbReference type="Pfam" id="PF01202">
    <property type="entry name" value="SKI"/>
    <property type="match status" value="1"/>
</dbReference>
<proteinExistence type="inferred from homology"/>
<comment type="subunit">
    <text evidence="7">Monomer.</text>
</comment>
<feature type="binding site" evidence="7">
    <location>
        <position position="141"/>
    </location>
    <ligand>
        <name>substrate</name>
    </ligand>
</feature>
<dbReference type="GO" id="GO:0005829">
    <property type="term" value="C:cytosol"/>
    <property type="evidence" value="ECO:0007669"/>
    <property type="project" value="TreeGrafter"/>
</dbReference>
<keyword evidence="7" id="KW-0479">Metal-binding</keyword>
<keyword evidence="3 7" id="KW-0547">Nucleotide-binding</keyword>
<dbReference type="RefSeq" id="WP_096019815.1">
    <property type="nucleotide sequence ID" value="NZ_CP015578.1"/>
</dbReference>
<evidence type="ECO:0000256" key="7">
    <source>
        <dbReference type="HAMAP-Rule" id="MF_00109"/>
    </source>
</evidence>
<dbReference type="UniPathway" id="UPA00053">
    <property type="reaction ID" value="UER00088"/>
</dbReference>
<comment type="catalytic activity">
    <reaction evidence="7">
        <text>shikimate + ATP = 3-phosphoshikimate + ADP + H(+)</text>
        <dbReference type="Rhea" id="RHEA:13121"/>
        <dbReference type="ChEBI" id="CHEBI:15378"/>
        <dbReference type="ChEBI" id="CHEBI:30616"/>
        <dbReference type="ChEBI" id="CHEBI:36208"/>
        <dbReference type="ChEBI" id="CHEBI:145989"/>
        <dbReference type="ChEBI" id="CHEBI:456216"/>
        <dbReference type="EC" id="2.7.1.71"/>
    </reaction>
</comment>
<evidence type="ECO:0000256" key="2">
    <source>
        <dbReference type="ARBA" id="ARBA00022679"/>
    </source>
</evidence>
<dbReference type="GeneID" id="46920949"/>
<evidence type="ECO:0000256" key="1">
    <source>
        <dbReference type="ARBA" id="ARBA00022605"/>
    </source>
</evidence>
<keyword evidence="1 7" id="KW-0028">Amino-acid biosynthesis</keyword>
<dbReference type="InterPro" id="IPR027417">
    <property type="entry name" value="P-loop_NTPase"/>
</dbReference>
<evidence type="ECO:0000256" key="5">
    <source>
        <dbReference type="ARBA" id="ARBA00022840"/>
    </source>
</evidence>
<comment type="similarity">
    <text evidence="7">Belongs to the shikimate kinase family.</text>
</comment>
<dbReference type="CDD" id="cd00464">
    <property type="entry name" value="SK"/>
    <property type="match status" value="1"/>
</dbReference>
<dbReference type="Proteomes" id="UP000202031">
    <property type="component" value="Chromosome"/>
</dbReference>
<name>A0A1X9SLV9_9BACT</name>
<sequence length="178" mass="20007">MRQTYKNIILIGFMGVGKGSVARVLARKMRVFAIDCDDLIESFANKKIIKIFEEDGEAEFRKIEKNLAKFLEKSVNGAVISTGGGFYKVKNLNKIGTVIYLKSSFDKIMERILNAPNAEKKIAKRPLLSDLAKAKALHKERDEAYTKKADLIVNVEGKTPEQVATKIIKLLNKKYLKG</sequence>
<gene>
    <name evidence="7 8" type="primary">aroK</name>
    <name evidence="8" type="ORF">CLAN_0475</name>
</gene>
<dbReference type="AlphaFoldDB" id="A0A1X9SLV9"/>
<dbReference type="SUPFAM" id="SSF52540">
    <property type="entry name" value="P-loop containing nucleoside triphosphate hydrolases"/>
    <property type="match status" value="1"/>
</dbReference>
<dbReference type="InterPro" id="IPR031322">
    <property type="entry name" value="Shikimate/glucono_kinase"/>
</dbReference>
<comment type="function">
    <text evidence="7">Catalyzes the specific phosphorylation of the 3-hydroxyl group of shikimic acid using ATP as a cosubstrate.</text>
</comment>
<keyword evidence="5 7" id="KW-0067">ATP-binding</keyword>
<dbReference type="GO" id="GO:0009073">
    <property type="term" value="P:aromatic amino acid family biosynthetic process"/>
    <property type="evidence" value="ECO:0007669"/>
    <property type="project" value="UniProtKB-KW"/>
</dbReference>
<feature type="binding site" evidence="7">
    <location>
        <begin position="15"/>
        <end position="20"/>
    </location>
    <ligand>
        <name>ATP</name>
        <dbReference type="ChEBI" id="CHEBI:30616"/>
    </ligand>
</feature>
<feature type="binding site" evidence="7">
    <location>
        <position position="61"/>
    </location>
    <ligand>
        <name>substrate</name>
    </ligand>
</feature>
<accession>A0A1X9SLV9</accession>
<comment type="cofactor">
    <cofactor evidence="7">
        <name>Mg(2+)</name>
        <dbReference type="ChEBI" id="CHEBI:18420"/>
    </cofactor>
    <text evidence="7">Binds 1 Mg(2+) ion per subunit.</text>
</comment>
<dbReference type="EMBL" id="CP015578">
    <property type="protein sequence ID" value="ARQ97231.1"/>
    <property type="molecule type" value="Genomic_DNA"/>
</dbReference>
<evidence type="ECO:0000313" key="8">
    <source>
        <dbReference type="EMBL" id="ARQ97231.1"/>
    </source>
</evidence>
<keyword evidence="6 7" id="KW-0057">Aromatic amino acid biosynthesis</keyword>
<keyword evidence="4 7" id="KW-0418">Kinase</keyword>
<keyword evidence="7" id="KW-0963">Cytoplasm</keyword>
<comment type="pathway">
    <text evidence="7">Metabolic intermediate biosynthesis; chorismate biosynthesis; chorismate from D-erythrose 4-phosphate and phosphoenolpyruvate: step 5/7.</text>
</comment>
<dbReference type="InterPro" id="IPR000623">
    <property type="entry name" value="Shikimate_kinase/TSH1"/>
</dbReference>
<evidence type="ECO:0000313" key="9">
    <source>
        <dbReference type="Proteomes" id="UP000202031"/>
    </source>
</evidence>